<keyword evidence="2" id="KW-0812">Transmembrane</keyword>
<feature type="transmembrane region" description="Helical" evidence="2">
    <location>
        <begin position="20"/>
        <end position="40"/>
    </location>
</feature>
<keyword evidence="2" id="KW-0472">Membrane</keyword>
<keyword evidence="4" id="KW-1185">Reference proteome</keyword>
<protein>
    <recommendedName>
        <fullName evidence="5">DUF624 domain-containing protein</fullName>
    </recommendedName>
</protein>
<feature type="compositionally biased region" description="Basic and acidic residues" evidence="1">
    <location>
        <begin position="212"/>
        <end position="238"/>
    </location>
</feature>
<organism evidence="3 4">
    <name type="scientific">Paenibacillus flagellatus</name>
    <dbReference type="NCBI Taxonomy" id="2211139"/>
    <lineage>
        <taxon>Bacteria</taxon>
        <taxon>Bacillati</taxon>
        <taxon>Bacillota</taxon>
        <taxon>Bacilli</taxon>
        <taxon>Bacillales</taxon>
        <taxon>Paenibacillaceae</taxon>
        <taxon>Paenibacillus</taxon>
    </lineage>
</organism>
<gene>
    <name evidence="3" type="ORF">DLM86_01500</name>
</gene>
<feature type="transmembrane region" description="Helical" evidence="2">
    <location>
        <begin position="161"/>
        <end position="194"/>
    </location>
</feature>
<reference evidence="3 4" key="1">
    <citation type="submission" date="2018-05" db="EMBL/GenBank/DDBJ databases">
        <title>Paenibacillus flagellatus sp. nov., isolated from selenium mineral soil.</title>
        <authorList>
            <person name="Dai X."/>
        </authorList>
    </citation>
    <scope>NUCLEOTIDE SEQUENCE [LARGE SCALE GENOMIC DNA]</scope>
    <source>
        <strain evidence="3 4">DXL2</strain>
    </source>
</reference>
<feature type="region of interest" description="Disordered" evidence="1">
    <location>
        <begin position="212"/>
        <end position="245"/>
    </location>
</feature>
<proteinExistence type="predicted"/>
<feature type="transmembrane region" description="Helical" evidence="2">
    <location>
        <begin position="85"/>
        <end position="110"/>
    </location>
</feature>
<evidence type="ECO:0000256" key="1">
    <source>
        <dbReference type="SAM" id="MobiDB-lite"/>
    </source>
</evidence>
<dbReference type="RefSeq" id="WP_110838184.1">
    <property type="nucleotide sequence ID" value="NZ_QJVJ01000001.1"/>
</dbReference>
<keyword evidence="2" id="KW-1133">Transmembrane helix</keyword>
<evidence type="ECO:0000313" key="3">
    <source>
        <dbReference type="EMBL" id="PYI57144.1"/>
    </source>
</evidence>
<evidence type="ECO:0000313" key="4">
    <source>
        <dbReference type="Proteomes" id="UP000247476"/>
    </source>
</evidence>
<name>A0A2V5KFD8_9BACL</name>
<dbReference type="Proteomes" id="UP000247476">
    <property type="component" value="Unassembled WGS sequence"/>
</dbReference>
<sequence>MRKLSEIVVRSAKRIYQDIIPVALFSMTGAIVFVPFVFFLPIGISLVFLPFVAVPLAAGALHATHRMMKGEKPRLAAMFAGVWKFALPSIAFAFVCSIFILIIVSTWWYYGGKSGMLYFVLAVFQTYFVSMVLVSQLYALPLVVQEGAGVFTAMGRSVKLFLAHPVYTIGAFVQLLSLTVLLGVTVIGFAALYLGMYGIYANEVTANVLAKPERDDEDGGRPADEARTDRAAGRDRFETASALGN</sequence>
<dbReference type="EMBL" id="QJVJ01000001">
    <property type="protein sequence ID" value="PYI57144.1"/>
    <property type="molecule type" value="Genomic_DNA"/>
</dbReference>
<dbReference type="AlphaFoldDB" id="A0A2V5KFD8"/>
<evidence type="ECO:0008006" key="5">
    <source>
        <dbReference type="Google" id="ProtNLM"/>
    </source>
</evidence>
<feature type="transmembrane region" description="Helical" evidence="2">
    <location>
        <begin position="46"/>
        <end position="64"/>
    </location>
</feature>
<accession>A0A2V5KFD8</accession>
<feature type="transmembrane region" description="Helical" evidence="2">
    <location>
        <begin position="116"/>
        <end position="140"/>
    </location>
</feature>
<evidence type="ECO:0000256" key="2">
    <source>
        <dbReference type="SAM" id="Phobius"/>
    </source>
</evidence>
<dbReference type="OrthoDB" id="2661925at2"/>
<comment type="caution">
    <text evidence="3">The sequence shown here is derived from an EMBL/GenBank/DDBJ whole genome shotgun (WGS) entry which is preliminary data.</text>
</comment>